<proteinExistence type="predicted"/>
<accession>A0A0G1HD76</accession>
<dbReference type="InterPro" id="IPR036291">
    <property type="entry name" value="NAD(P)-bd_dom_sf"/>
</dbReference>
<dbReference type="PANTHER" id="PTHR43750:SF3">
    <property type="entry name" value="UDP-GLUCOSE 6-DEHYDROGENASE TUAD"/>
    <property type="match status" value="1"/>
</dbReference>
<dbReference type="Gene3D" id="3.40.50.720">
    <property type="entry name" value="NAD(P)-binding Rossmann-like Domain"/>
    <property type="match status" value="1"/>
</dbReference>
<organism evidence="2 3">
    <name type="scientific">candidate division WWE3 bacterium GW2011_GWA2_44_16</name>
    <dbReference type="NCBI Taxonomy" id="1619110"/>
    <lineage>
        <taxon>Bacteria</taxon>
        <taxon>Katanobacteria</taxon>
    </lineage>
</organism>
<dbReference type="InterPro" id="IPR001732">
    <property type="entry name" value="UDP-Glc/GDP-Man_DH_N"/>
</dbReference>
<evidence type="ECO:0000259" key="1">
    <source>
        <dbReference type="Pfam" id="PF03721"/>
    </source>
</evidence>
<evidence type="ECO:0000313" key="2">
    <source>
        <dbReference type="EMBL" id="KKT45341.1"/>
    </source>
</evidence>
<dbReference type="Pfam" id="PF03721">
    <property type="entry name" value="UDPG_MGDP_dh_N"/>
    <property type="match status" value="1"/>
</dbReference>
<dbReference type="PATRIC" id="fig|1619110.3.peg.341"/>
<dbReference type="PANTHER" id="PTHR43750">
    <property type="entry name" value="UDP-GLUCOSE 6-DEHYDROGENASE TUAD"/>
    <property type="match status" value="1"/>
</dbReference>
<protein>
    <submittedName>
        <fullName evidence="2">Nucleotide sugar dehydrogenase</fullName>
    </submittedName>
</protein>
<dbReference type="SUPFAM" id="SSF51735">
    <property type="entry name" value="NAD(P)-binding Rossmann-fold domains"/>
    <property type="match status" value="1"/>
</dbReference>
<dbReference type="GO" id="GO:0051287">
    <property type="term" value="F:NAD binding"/>
    <property type="evidence" value="ECO:0007669"/>
    <property type="project" value="InterPro"/>
</dbReference>
<evidence type="ECO:0000313" key="3">
    <source>
        <dbReference type="Proteomes" id="UP000034128"/>
    </source>
</evidence>
<name>A0A0G1HD76_UNCKA</name>
<dbReference type="AlphaFoldDB" id="A0A0G1HD76"/>
<feature type="domain" description="UDP-glucose/GDP-mannose dehydrogenase N-terminal" evidence="1">
    <location>
        <begin position="1"/>
        <end position="50"/>
    </location>
</feature>
<dbReference type="Proteomes" id="UP000034128">
    <property type="component" value="Unassembled WGS sequence"/>
</dbReference>
<gene>
    <name evidence="2" type="ORF">UW36_C0007G0022</name>
</gene>
<sequence length="50" mass="5088">MKICVIGTGYVGLVGAAVFADMGNTVVGVDKDKAKIAKVTSGVMPIYELG</sequence>
<dbReference type="EMBL" id="LCIA01000007">
    <property type="protein sequence ID" value="KKT45341.1"/>
    <property type="molecule type" value="Genomic_DNA"/>
</dbReference>
<dbReference type="GO" id="GO:0016616">
    <property type="term" value="F:oxidoreductase activity, acting on the CH-OH group of donors, NAD or NADP as acceptor"/>
    <property type="evidence" value="ECO:0007669"/>
    <property type="project" value="InterPro"/>
</dbReference>
<reference evidence="2 3" key="1">
    <citation type="journal article" date="2015" name="Nature">
        <title>rRNA introns, odd ribosomes, and small enigmatic genomes across a large radiation of phyla.</title>
        <authorList>
            <person name="Brown C.T."/>
            <person name="Hug L.A."/>
            <person name="Thomas B.C."/>
            <person name="Sharon I."/>
            <person name="Castelle C.J."/>
            <person name="Singh A."/>
            <person name="Wilkins M.J."/>
            <person name="Williams K.H."/>
            <person name="Banfield J.F."/>
        </authorList>
    </citation>
    <scope>NUCLEOTIDE SEQUENCE [LARGE SCALE GENOMIC DNA]</scope>
</reference>
<dbReference type="STRING" id="1619110.UW36_C0007G0022"/>
<comment type="caution">
    <text evidence="2">The sequence shown here is derived from an EMBL/GenBank/DDBJ whole genome shotgun (WGS) entry which is preliminary data.</text>
</comment>